<feature type="region of interest" description="Disordered" evidence="1">
    <location>
        <begin position="333"/>
        <end position="521"/>
    </location>
</feature>
<feature type="compositionally biased region" description="Basic and acidic residues" evidence="1">
    <location>
        <begin position="434"/>
        <end position="443"/>
    </location>
</feature>
<sequence length="788" mass="82978">NSEVATWTRAAMKNTSCHSPAVPCRVTALATMGDRTPVRFQGRQADHAELEAPVAPDVGKYDGPYGQRPDHRCARHLACSCGWHAAALNVGQLLRADVGIGCRPRVHDEEPGNRPGAAERPKDVKIHWPAQIGGDGAAERQANNGPEGHAEEGNHAVNGRIEAALGHALQQPDGEGDAECGGRHLQMSGRRHGNPGPVQRPSAMPTPADLPDICLRFSLPLRPRPMPLPPLLSQMTSESSASLLSLEPVEGTGWRFQPRGYSYQAMNERPSRDPAVDPKNVSVQLPVPGGGSSPRNLTITLAISVQVTEIPGVTIGLAGVDLKHAGPVIPDVSTVPASTMQQQPATRCGTDEASSINKEKKILQQQQQLAGPGEPATSEAQMPPEPVNSALPVAPQGKPLPPTSSGTLELPTQSSLPLPSASSARAGKKPNKGGKTDENKTENGDDSSDDEIDMTKAAAAADLGGRNTVESEIGDNGENTCGSGGAGKAGASGSSKKFQLFGRSKKDKPKGNADSGTFNFPQDLPDNAKTLFQIMSDSRLIATVYASNAGRTPAVKKQKALLTESAEKRFTVDGKSRSVWLDPPAGEKVEIWKEYFGDDGECNRALGRLPGTDKYGYILRDEIDEEGQFAPKEEQEAYNDSLQLLTISARTVSPDMRADCLSDLAKLSMFSVTLSCRARSSSAAAPAEAAAGFAGATTGASCRDLERASTSLENRTSRTIDSSTPPPDEDRAAPVCASVPPPLEPLEFAAETAAAAAAATGAGTDERRSVFSCRLADRCSASRTDCSI</sequence>
<proteinExistence type="predicted"/>
<evidence type="ECO:0000256" key="1">
    <source>
        <dbReference type="SAM" id="MobiDB-lite"/>
    </source>
</evidence>
<reference evidence="3" key="1">
    <citation type="submission" date="2016-11" db="UniProtKB">
        <authorList>
            <consortium name="WormBaseParasite"/>
        </authorList>
    </citation>
    <scope>IDENTIFICATION</scope>
</reference>
<accession>A0A1I8GW80</accession>
<feature type="region of interest" description="Disordered" evidence="1">
    <location>
        <begin position="708"/>
        <end position="733"/>
    </location>
</feature>
<evidence type="ECO:0000313" key="3">
    <source>
        <dbReference type="WBParaSite" id="maker-uti_cns_0003259-snap-gene-0.2-mRNA-1"/>
    </source>
</evidence>
<feature type="region of interest" description="Disordered" evidence="1">
    <location>
        <begin position="171"/>
        <end position="205"/>
    </location>
</feature>
<feature type="compositionally biased region" description="Polar residues" evidence="1">
    <location>
        <begin position="403"/>
        <end position="413"/>
    </location>
</feature>
<organism evidence="2 3">
    <name type="scientific">Macrostomum lignano</name>
    <dbReference type="NCBI Taxonomy" id="282301"/>
    <lineage>
        <taxon>Eukaryota</taxon>
        <taxon>Metazoa</taxon>
        <taxon>Spiralia</taxon>
        <taxon>Lophotrochozoa</taxon>
        <taxon>Platyhelminthes</taxon>
        <taxon>Rhabditophora</taxon>
        <taxon>Macrostomorpha</taxon>
        <taxon>Macrostomida</taxon>
        <taxon>Macrostomidae</taxon>
        <taxon>Macrostomum</taxon>
    </lineage>
</organism>
<feature type="compositionally biased region" description="Polar residues" evidence="1">
    <location>
        <begin position="335"/>
        <end position="345"/>
    </location>
</feature>
<protein>
    <submittedName>
        <fullName evidence="3">53-BP1_Tudor domain-containing protein</fullName>
    </submittedName>
</protein>
<evidence type="ECO:0000313" key="2">
    <source>
        <dbReference type="Proteomes" id="UP000095280"/>
    </source>
</evidence>
<feature type="region of interest" description="Disordered" evidence="1">
    <location>
        <begin position="105"/>
        <end position="126"/>
    </location>
</feature>
<dbReference type="WBParaSite" id="maker-uti_cns_0003259-snap-gene-0.2-mRNA-1">
    <property type="protein sequence ID" value="maker-uti_cns_0003259-snap-gene-0.2-mRNA-1"/>
    <property type="gene ID" value="maker-uti_cns_0003259-snap-gene-0.2"/>
</dbReference>
<dbReference type="AlphaFoldDB" id="A0A1I8GW80"/>
<keyword evidence="2" id="KW-1185">Reference proteome</keyword>
<name>A0A1I8GW80_9PLAT</name>
<feature type="compositionally biased region" description="Polar residues" evidence="1">
    <location>
        <begin position="708"/>
        <end position="723"/>
    </location>
</feature>
<dbReference type="Proteomes" id="UP000095280">
    <property type="component" value="Unplaced"/>
</dbReference>
<feature type="compositionally biased region" description="Low complexity" evidence="1">
    <location>
        <begin position="414"/>
        <end position="424"/>
    </location>
</feature>